<evidence type="ECO:0000313" key="7">
    <source>
        <dbReference type="EMBL" id="KAJ5247175.1"/>
    </source>
</evidence>
<dbReference type="OrthoDB" id="408954at2759"/>
<dbReference type="Proteomes" id="UP001150941">
    <property type="component" value="Unassembled WGS sequence"/>
</dbReference>
<feature type="domain" description="Fatty acid hydroxylase" evidence="6">
    <location>
        <begin position="88"/>
        <end position="236"/>
    </location>
</feature>
<dbReference type="AlphaFoldDB" id="A0A9W9PI01"/>
<sequence>MFLFDICFPSTSEHFKKRGRRGLPATDSRRWPSLAVYKVVMWAAINTCLALVSQLGLDWILTNATGCRSMLRLTTNMPMPWGTFWKILFAFFGREVLTYLSHRWLLHWRTDAYVGFDVVPVYLSSWHRSWYHSLHTLYPFTAHYDHPGAYIFGRFLPQYIPVVFMRMHCLEYFLYITIVSLEELCVYSGYGTDLTRLSIGVSSKWFIGGWEVQAHEHLMNRRINFSPWGLGDALAGAFQGERVSPPRPQSQPSQSRSQLEAQRGQYHVTARDMTRRR</sequence>
<evidence type="ECO:0000256" key="3">
    <source>
        <dbReference type="ARBA" id="ARBA00022989"/>
    </source>
</evidence>
<comment type="caution">
    <text evidence="7">The sequence shown here is derived from an EMBL/GenBank/DDBJ whole genome shotgun (WGS) entry which is preliminary data.</text>
</comment>
<dbReference type="InterPro" id="IPR050307">
    <property type="entry name" value="Sterol_Desaturase_Related"/>
</dbReference>
<dbReference type="InterPro" id="IPR006694">
    <property type="entry name" value="Fatty_acid_hydroxylase"/>
</dbReference>
<proteinExistence type="predicted"/>
<evidence type="ECO:0000259" key="6">
    <source>
        <dbReference type="Pfam" id="PF04116"/>
    </source>
</evidence>
<evidence type="ECO:0000256" key="5">
    <source>
        <dbReference type="SAM" id="MobiDB-lite"/>
    </source>
</evidence>
<dbReference type="EMBL" id="JAPQKS010000002">
    <property type="protein sequence ID" value="KAJ5247175.1"/>
    <property type="molecule type" value="Genomic_DNA"/>
</dbReference>
<comment type="subcellular location">
    <subcellularLocation>
        <location evidence="1">Membrane</location>
    </subcellularLocation>
</comment>
<accession>A0A9W9PI01</accession>
<reference evidence="7" key="1">
    <citation type="submission" date="2022-11" db="EMBL/GenBank/DDBJ databases">
        <authorList>
            <person name="Petersen C."/>
        </authorList>
    </citation>
    <scope>NUCLEOTIDE SEQUENCE</scope>
    <source>
        <strain evidence="7">IBT 19713</strain>
    </source>
</reference>
<evidence type="ECO:0000256" key="4">
    <source>
        <dbReference type="ARBA" id="ARBA00023136"/>
    </source>
</evidence>
<name>A0A9W9PI01_9EURO</name>
<dbReference type="GeneID" id="83198758"/>
<keyword evidence="2" id="KW-0812">Transmembrane</keyword>
<keyword evidence="8" id="KW-1185">Reference proteome</keyword>
<evidence type="ECO:0000256" key="2">
    <source>
        <dbReference type="ARBA" id="ARBA00022692"/>
    </source>
</evidence>
<reference evidence="7" key="2">
    <citation type="journal article" date="2023" name="IMA Fungus">
        <title>Comparative genomic study of the Penicillium genus elucidates a diverse pangenome and 15 lateral gene transfer events.</title>
        <authorList>
            <person name="Petersen C."/>
            <person name="Sorensen T."/>
            <person name="Nielsen M.R."/>
            <person name="Sondergaard T.E."/>
            <person name="Sorensen J.L."/>
            <person name="Fitzpatrick D.A."/>
            <person name="Frisvad J.C."/>
            <person name="Nielsen K.L."/>
        </authorList>
    </citation>
    <scope>NUCLEOTIDE SEQUENCE</scope>
    <source>
        <strain evidence="7">IBT 19713</strain>
    </source>
</reference>
<feature type="region of interest" description="Disordered" evidence="5">
    <location>
        <begin position="241"/>
        <end position="277"/>
    </location>
</feature>
<keyword evidence="3" id="KW-1133">Transmembrane helix</keyword>
<dbReference type="PANTHER" id="PTHR11863">
    <property type="entry name" value="STEROL DESATURASE"/>
    <property type="match status" value="1"/>
</dbReference>
<protein>
    <recommendedName>
        <fullName evidence="6">Fatty acid hydroxylase domain-containing protein</fullName>
    </recommendedName>
</protein>
<organism evidence="7 8">
    <name type="scientific">Penicillium chermesinum</name>
    <dbReference type="NCBI Taxonomy" id="63820"/>
    <lineage>
        <taxon>Eukaryota</taxon>
        <taxon>Fungi</taxon>
        <taxon>Dikarya</taxon>
        <taxon>Ascomycota</taxon>
        <taxon>Pezizomycotina</taxon>
        <taxon>Eurotiomycetes</taxon>
        <taxon>Eurotiomycetidae</taxon>
        <taxon>Eurotiales</taxon>
        <taxon>Aspergillaceae</taxon>
        <taxon>Penicillium</taxon>
    </lineage>
</organism>
<keyword evidence="4" id="KW-0472">Membrane</keyword>
<dbReference type="GO" id="GO:0008610">
    <property type="term" value="P:lipid biosynthetic process"/>
    <property type="evidence" value="ECO:0007669"/>
    <property type="project" value="InterPro"/>
</dbReference>
<dbReference type="GO" id="GO:0005506">
    <property type="term" value="F:iron ion binding"/>
    <property type="evidence" value="ECO:0007669"/>
    <property type="project" value="InterPro"/>
</dbReference>
<gene>
    <name evidence="7" type="ORF">N7468_002158</name>
</gene>
<dbReference type="Pfam" id="PF04116">
    <property type="entry name" value="FA_hydroxylase"/>
    <property type="match status" value="1"/>
</dbReference>
<dbReference type="RefSeq" id="XP_058334596.1">
    <property type="nucleotide sequence ID" value="XM_058471455.1"/>
</dbReference>
<evidence type="ECO:0000313" key="8">
    <source>
        <dbReference type="Proteomes" id="UP001150941"/>
    </source>
</evidence>
<dbReference type="GO" id="GO:0016491">
    <property type="term" value="F:oxidoreductase activity"/>
    <property type="evidence" value="ECO:0007669"/>
    <property type="project" value="InterPro"/>
</dbReference>
<evidence type="ECO:0000256" key="1">
    <source>
        <dbReference type="ARBA" id="ARBA00004370"/>
    </source>
</evidence>
<dbReference type="GO" id="GO:0016020">
    <property type="term" value="C:membrane"/>
    <property type="evidence" value="ECO:0007669"/>
    <property type="project" value="UniProtKB-SubCell"/>
</dbReference>